<evidence type="ECO:0000256" key="4">
    <source>
        <dbReference type="PIRSR" id="PIRSR601554-1"/>
    </source>
</evidence>
<reference evidence="6 7" key="1">
    <citation type="journal article" date="2019" name="Nat. Plants">
        <title>Genome sequencing of Musa balbisiana reveals subgenome evolution and function divergence in polyploid bananas.</title>
        <authorList>
            <person name="Yao X."/>
        </authorList>
    </citation>
    <scope>NUCLEOTIDE SEQUENCE [LARGE SCALE GENOMIC DNA]</scope>
    <source>
        <strain evidence="7">cv. DH-PKW</strain>
        <tissue evidence="6">Leaves</tissue>
    </source>
</reference>
<keyword evidence="7" id="KW-1185">Reference proteome</keyword>
<dbReference type="STRING" id="52838.A0A4S8J8U1"/>
<dbReference type="SUPFAM" id="SSF51445">
    <property type="entry name" value="(Trans)glycosidases"/>
    <property type="match status" value="1"/>
</dbReference>
<evidence type="ECO:0000256" key="5">
    <source>
        <dbReference type="RuleBase" id="RU000509"/>
    </source>
</evidence>
<accession>A0A4S8J8U1</accession>
<comment type="caution">
    <text evidence="6">The sequence shown here is derived from an EMBL/GenBank/DDBJ whole genome shotgun (WGS) entry which is preliminary data.</text>
</comment>
<evidence type="ECO:0000313" key="6">
    <source>
        <dbReference type="EMBL" id="THU57915.1"/>
    </source>
</evidence>
<feature type="active site" description="Proton acceptor" evidence="4">
    <location>
        <position position="458"/>
    </location>
</feature>
<comment type="similarity">
    <text evidence="1 5">Belongs to the glycosyl hydrolase 14 family.</text>
</comment>
<evidence type="ECO:0000313" key="7">
    <source>
        <dbReference type="Proteomes" id="UP000317650"/>
    </source>
</evidence>
<comment type="catalytic activity">
    <reaction evidence="5">
        <text>Hydrolysis of (1-&gt;4)-alpha-D-glucosidic linkages in polysaccharides so as to remove successive maltose units from the non-reducing ends of the chains.</text>
        <dbReference type="EC" id="3.2.1.2"/>
    </reaction>
</comment>
<protein>
    <recommendedName>
        <fullName evidence="5">Beta-amylase</fullName>
        <ecNumber evidence="5">3.2.1.2</ecNumber>
    </recommendedName>
</protein>
<dbReference type="InterPro" id="IPR001554">
    <property type="entry name" value="Glyco_hydro_14"/>
</dbReference>
<keyword evidence="2 5" id="KW-0119">Carbohydrate metabolism</keyword>
<evidence type="ECO:0000256" key="2">
    <source>
        <dbReference type="ARBA" id="ARBA00023277"/>
    </source>
</evidence>
<dbReference type="AlphaFoldDB" id="A0A4S8J8U1"/>
<dbReference type="Proteomes" id="UP000317650">
    <property type="component" value="Chromosome 3"/>
</dbReference>
<sequence length="545" mass="60035">MEVGLAVKRAGAAVPEALLPARILGFRDSIKARTRISCVGFQPPASGAWRKRAVWVVRKGGVRSEAVLEEKAPPPKKKKEAGPVRLYVGLPLDAVSDCNAVNHGKAIAAGLRALALLGVHGVDLPVFWGVAAAGDWTSYLAIAAMARDVGLRLRVSLHLHAQRRPRLPLPESVSRAAASNPDLLFSDRSGRRHPDCLSFAVDDLPVLDGKTPMEAYEEFFQSFRFAFSDFFGATIEVSKAASFLRFLPHPDITIGLGPNGELRYPSFPPSGSHGFTGVGEFQCYDKYMLADLKRHAMEAGNRIWGHSGPHDAPEYNQSPAFGKFFKENGGSWETAYGQFFLSWYSGKLLSHGDRLLSVASQVFGDLPVALSAKVPLLHWWHKTRSRPSQLTAGFYNTDGRDGYEAVAEIFSSKSCTMIVPGMDLSDRDQPQGVKSSPESLLSQIMRACRKHGVRLAGENYSLVGVGTTAFRRIKENILAENSRLDSFTYHRMGAEFFSPEHWPLFTEFIRSMMQPEMDSDDIPSSGERFSLMDAVPADDREMQTV</sequence>
<keyword evidence="3 5" id="KW-0624">Polysaccharide degradation</keyword>
<dbReference type="InterPro" id="IPR017853">
    <property type="entry name" value="GH"/>
</dbReference>
<evidence type="ECO:0000256" key="1">
    <source>
        <dbReference type="ARBA" id="ARBA00005652"/>
    </source>
</evidence>
<dbReference type="PANTHER" id="PTHR31352:SF3">
    <property type="entry name" value="INACTIVE BETA-AMYLASE 9"/>
    <property type="match status" value="1"/>
</dbReference>
<dbReference type="EMBL" id="PYDT01000006">
    <property type="protein sequence ID" value="THU57915.1"/>
    <property type="molecule type" value="Genomic_DNA"/>
</dbReference>
<name>A0A4S8J8U1_MUSBA</name>
<keyword evidence="5" id="KW-0378">Hydrolase</keyword>
<dbReference type="GO" id="GO:0016161">
    <property type="term" value="F:beta-amylase activity"/>
    <property type="evidence" value="ECO:0007669"/>
    <property type="project" value="UniProtKB-EC"/>
</dbReference>
<dbReference type="EC" id="3.2.1.2" evidence="5"/>
<gene>
    <name evidence="6" type="ORF">C4D60_Mb03t08600</name>
</gene>
<evidence type="ECO:0000256" key="3">
    <source>
        <dbReference type="ARBA" id="ARBA00023326"/>
    </source>
</evidence>
<dbReference type="GO" id="GO:0000272">
    <property type="term" value="P:polysaccharide catabolic process"/>
    <property type="evidence" value="ECO:0007669"/>
    <property type="project" value="UniProtKB-KW"/>
</dbReference>
<dbReference type="Pfam" id="PF01373">
    <property type="entry name" value="Glyco_hydro_14"/>
    <property type="match status" value="1"/>
</dbReference>
<feature type="active site" description="Proton donor" evidence="4">
    <location>
        <position position="261"/>
    </location>
</feature>
<dbReference type="PRINTS" id="PR00750">
    <property type="entry name" value="BETAAMYLASE"/>
</dbReference>
<organism evidence="6 7">
    <name type="scientific">Musa balbisiana</name>
    <name type="common">Banana</name>
    <dbReference type="NCBI Taxonomy" id="52838"/>
    <lineage>
        <taxon>Eukaryota</taxon>
        <taxon>Viridiplantae</taxon>
        <taxon>Streptophyta</taxon>
        <taxon>Embryophyta</taxon>
        <taxon>Tracheophyta</taxon>
        <taxon>Spermatophyta</taxon>
        <taxon>Magnoliopsida</taxon>
        <taxon>Liliopsida</taxon>
        <taxon>Zingiberales</taxon>
        <taxon>Musaceae</taxon>
        <taxon>Musa</taxon>
    </lineage>
</organism>
<dbReference type="Gene3D" id="3.20.20.80">
    <property type="entry name" value="Glycosidases"/>
    <property type="match status" value="1"/>
</dbReference>
<keyword evidence="5" id="KW-0326">Glycosidase</keyword>
<dbReference type="PANTHER" id="PTHR31352">
    <property type="entry name" value="BETA-AMYLASE 1, CHLOROPLASTIC"/>
    <property type="match status" value="1"/>
</dbReference>
<proteinExistence type="inferred from homology"/>